<name>A0AC35G3S7_9BILA</name>
<accession>A0AC35G3S7</accession>
<proteinExistence type="predicted"/>
<reference evidence="2" key="1">
    <citation type="submission" date="2022-11" db="UniProtKB">
        <authorList>
            <consortium name="WormBaseParasite"/>
        </authorList>
    </citation>
    <scope>IDENTIFICATION</scope>
</reference>
<evidence type="ECO:0000313" key="2">
    <source>
        <dbReference type="WBParaSite" id="PS1159_v2.g23788.t1"/>
    </source>
</evidence>
<dbReference type="WBParaSite" id="PS1159_v2.g23788.t1">
    <property type="protein sequence ID" value="PS1159_v2.g23788.t1"/>
    <property type="gene ID" value="PS1159_v2.g23788"/>
</dbReference>
<dbReference type="Proteomes" id="UP000887580">
    <property type="component" value="Unplaced"/>
</dbReference>
<evidence type="ECO:0000313" key="1">
    <source>
        <dbReference type="Proteomes" id="UP000887580"/>
    </source>
</evidence>
<protein>
    <submittedName>
        <fullName evidence="2">Uncharacterized protein</fullName>
    </submittedName>
</protein>
<sequence length="119" mass="13733">MATALTTPQPPPFLEKRASETSAILPNGGDSASSTRKPSRQSTFKSSGSQENGNPRQRFRLNVPEHLGRPSLQSDNSRRSFTRFDKLRRLSRAYDLPRKNIYYYFKKLTQKQNRKKMKV</sequence>
<organism evidence="1 2">
    <name type="scientific">Panagrolaimus sp. PS1159</name>
    <dbReference type="NCBI Taxonomy" id="55785"/>
    <lineage>
        <taxon>Eukaryota</taxon>
        <taxon>Metazoa</taxon>
        <taxon>Ecdysozoa</taxon>
        <taxon>Nematoda</taxon>
        <taxon>Chromadorea</taxon>
        <taxon>Rhabditida</taxon>
        <taxon>Tylenchina</taxon>
        <taxon>Panagrolaimomorpha</taxon>
        <taxon>Panagrolaimoidea</taxon>
        <taxon>Panagrolaimidae</taxon>
        <taxon>Panagrolaimus</taxon>
    </lineage>
</organism>